<organism evidence="14 15">
    <name type="scientific">Actinomadura meyerae</name>
    <dbReference type="NCBI Taxonomy" id="240840"/>
    <lineage>
        <taxon>Bacteria</taxon>
        <taxon>Bacillati</taxon>
        <taxon>Actinomycetota</taxon>
        <taxon>Actinomycetes</taxon>
        <taxon>Streptosporangiales</taxon>
        <taxon>Thermomonosporaceae</taxon>
        <taxon>Actinomadura</taxon>
    </lineage>
</organism>
<accession>A0A239LZX2</accession>
<dbReference type="PROSITE" id="PS50109">
    <property type="entry name" value="HIS_KIN"/>
    <property type="match status" value="1"/>
</dbReference>
<dbReference type="SMART" id="SM00387">
    <property type="entry name" value="HATPase_c"/>
    <property type="match status" value="1"/>
</dbReference>
<dbReference type="EMBL" id="FZOR01000025">
    <property type="protein sequence ID" value="SNT36157.1"/>
    <property type="molecule type" value="Genomic_DNA"/>
</dbReference>
<dbReference type="EC" id="2.7.13.3" evidence="3"/>
<dbReference type="SUPFAM" id="SSF55874">
    <property type="entry name" value="ATPase domain of HSP90 chaperone/DNA topoisomerase II/histidine kinase"/>
    <property type="match status" value="1"/>
</dbReference>
<evidence type="ECO:0000313" key="15">
    <source>
        <dbReference type="Proteomes" id="UP000198318"/>
    </source>
</evidence>
<dbReference type="Pfam" id="PF00512">
    <property type="entry name" value="HisKA"/>
    <property type="match status" value="1"/>
</dbReference>
<dbReference type="Gene3D" id="1.10.287.130">
    <property type="match status" value="1"/>
</dbReference>
<keyword evidence="8" id="KW-1133">Transmembrane helix</keyword>
<keyword evidence="5" id="KW-0808">Transferase</keyword>
<dbReference type="AlphaFoldDB" id="A0A239LZX2"/>
<keyword evidence="9" id="KW-0902">Two-component regulatory system</keyword>
<feature type="compositionally biased region" description="Basic and acidic residues" evidence="11">
    <location>
        <begin position="452"/>
        <end position="465"/>
    </location>
</feature>
<evidence type="ECO:0000256" key="9">
    <source>
        <dbReference type="ARBA" id="ARBA00023012"/>
    </source>
</evidence>
<dbReference type="PROSITE" id="PS50885">
    <property type="entry name" value="HAMP"/>
    <property type="match status" value="1"/>
</dbReference>
<dbReference type="InterPro" id="IPR005467">
    <property type="entry name" value="His_kinase_dom"/>
</dbReference>
<dbReference type="SUPFAM" id="SSF47384">
    <property type="entry name" value="Homodimeric domain of signal transducing histidine kinase"/>
    <property type="match status" value="1"/>
</dbReference>
<dbReference type="CDD" id="cd06225">
    <property type="entry name" value="HAMP"/>
    <property type="match status" value="1"/>
</dbReference>
<feature type="region of interest" description="Disordered" evidence="11">
    <location>
        <begin position="445"/>
        <end position="465"/>
    </location>
</feature>
<dbReference type="Pfam" id="PF02518">
    <property type="entry name" value="HATPase_c"/>
    <property type="match status" value="1"/>
</dbReference>
<keyword evidence="7 14" id="KW-0418">Kinase</keyword>
<dbReference type="GO" id="GO:0000155">
    <property type="term" value="F:phosphorelay sensor kinase activity"/>
    <property type="evidence" value="ECO:0007669"/>
    <property type="project" value="InterPro"/>
</dbReference>
<evidence type="ECO:0000256" key="11">
    <source>
        <dbReference type="SAM" id="MobiDB-lite"/>
    </source>
</evidence>
<dbReference type="OrthoDB" id="9786919at2"/>
<dbReference type="SMART" id="SM00304">
    <property type="entry name" value="HAMP"/>
    <property type="match status" value="1"/>
</dbReference>
<evidence type="ECO:0000259" key="12">
    <source>
        <dbReference type="PROSITE" id="PS50109"/>
    </source>
</evidence>
<keyword evidence="15" id="KW-1185">Reference proteome</keyword>
<feature type="domain" description="HAMP" evidence="13">
    <location>
        <begin position="181"/>
        <end position="234"/>
    </location>
</feature>
<dbReference type="InterPro" id="IPR003594">
    <property type="entry name" value="HATPase_dom"/>
</dbReference>
<keyword evidence="4" id="KW-0597">Phosphoprotein</keyword>
<dbReference type="GO" id="GO:0005886">
    <property type="term" value="C:plasma membrane"/>
    <property type="evidence" value="ECO:0007669"/>
    <property type="project" value="UniProtKB-SubCell"/>
</dbReference>
<dbReference type="InterPro" id="IPR003660">
    <property type="entry name" value="HAMP_dom"/>
</dbReference>
<dbReference type="PANTHER" id="PTHR45436:SF5">
    <property type="entry name" value="SENSOR HISTIDINE KINASE TRCS"/>
    <property type="match status" value="1"/>
</dbReference>
<sequence>MRMRPRSIRARDTLVAAVIAAFVLGLTAAGLDVAVRVDVKADLLRETQVDARRVSGGVRDGSLEGAIPDDTEGRLLIQVVEPGGRVTNATPAAEGRPPVSNLWPSSNLRVRDFTVCHGAWPRRRCYVVEAIRVSTAPDSVVVYAAGRLPSYLGNGMLEGALGAAVLLLAGGVAWVTWRIVGRTLGPVEAIRAQLAEISATDLSRRVPQPPGEDEIAQLARTANATLDRLERAVGRQRQFASDASHELRTPIAGLRANLEDAAMHPDDTDLREVVRSALRDTDRLESIVTDLLLLARLGTGGTAVQEPVDLGALAGAELRRRTFPVRIATELSADVRVRGVRMQLVRLLGNLLDNAERFAGSSITVEVRREDGLALLAVTDDGPGIPPADRERVFRRFTRLDTARSRDAGGTGLGLAIAREIARAHGGTLRIEDHPAAGARFALRLPLAPPPGREKGRPVTDGPSR</sequence>
<keyword evidence="10" id="KW-0472">Membrane</keyword>
<protein>
    <recommendedName>
        <fullName evidence="3">histidine kinase</fullName>
        <ecNumber evidence="3">2.7.13.3</ecNumber>
    </recommendedName>
</protein>
<name>A0A239LZX2_9ACTN</name>
<proteinExistence type="predicted"/>
<dbReference type="Proteomes" id="UP000198318">
    <property type="component" value="Unassembled WGS sequence"/>
</dbReference>
<comment type="subcellular location">
    <subcellularLocation>
        <location evidence="2">Cell membrane</location>
    </subcellularLocation>
</comment>
<dbReference type="CDD" id="cd00082">
    <property type="entry name" value="HisKA"/>
    <property type="match status" value="1"/>
</dbReference>
<dbReference type="Pfam" id="PF00672">
    <property type="entry name" value="HAMP"/>
    <property type="match status" value="1"/>
</dbReference>
<evidence type="ECO:0000256" key="7">
    <source>
        <dbReference type="ARBA" id="ARBA00022777"/>
    </source>
</evidence>
<reference evidence="14 15" key="1">
    <citation type="submission" date="2017-06" db="EMBL/GenBank/DDBJ databases">
        <authorList>
            <person name="Kim H.J."/>
            <person name="Triplett B.A."/>
        </authorList>
    </citation>
    <scope>NUCLEOTIDE SEQUENCE [LARGE SCALE GENOMIC DNA]</scope>
    <source>
        <strain evidence="14 15">DSM 44715</strain>
    </source>
</reference>
<dbReference type="Gene3D" id="3.30.565.10">
    <property type="entry name" value="Histidine kinase-like ATPase, C-terminal domain"/>
    <property type="match status" value="1"/>
</dbReference>
<evidence type="ECO:0000256" key="4">
    <source>
        <dbReference type="ARBA" id="ARBA00022553"/>
    </source>
</evidence>
<dbReference type="InterPro" id="IPR003661">
    <property type="entry name" value="HisK_dim/P_dom"/>
</dbReference>
<dbReference type="InterPro" id="IPR036890">
    <property type="entry name" value="HATPase_C_sf"/>
</dbReference>
<evidence type="ECO:0000256" key="6">
    <source>
        <dbReference type="ARBA" id="ARBA00022692"/>
    </source>
</evidence>
<evidence type="ECO:0000313" key="14">
    <source>
        <dbReference type="EMBL" id="SNT36157.1"/>
    </source>
</evidence>
<evidence type="ECO:0000256" key="10">
    <source>
        <dbReference type="ARBA" id="ARBA00023136"/>
    </source>
</evidence>
<evidence type="ECO:0000256" key="8">
    <source>
        <dbReference type="ARBA" id="ARBA00022989"/>
    </source>
</evidence>
<evidence type="ECO:0000256" key="5">
    <source>
        <dbReference type="ARBA" id="ARBA00022679"/>
    </source>
</evidence>
<dbReference type="SMART" id="SM00388">
    <property type="entry name" value="HisKA"/>
    <property type="match status" value="1"/>
</dbReference>
<dbReference type="SUPFAM" id="SSF158472">
    <property type="entry name" value="HAMP domain-like"/>
    <property type="match status" value="1"/>
</dbReference>
<dbReference type="InterPro" id="IPR004358">
    <property type="entry name" value="Sig_transdc_His_kin-like_C"/>
</dbReference>
<dbReference type="PRINTS" id="PR00344">
    <property type="entry name" value="BCTRLSENSOR"/>
</dbReference>
<evidence type="ECO:0000256" key="3">
    <source>
        <dbReference type="ARBA" id="ARBA00012438"/>
    </source>
</evidence>
<evidence type="ECO:0000259" key="13">
    <source>
        <dbReference type="PROSITE" id="PS50885"/>
    </source>
</evidence>
<dbReference type="PANTHER" id="PTHR45436">
    <property type="entry name" value="SENSOR HISTIDINE KINASE YKOH"/>
    <property type="match status" value="1"/>
</dbReference>
<keyword evidence="6" id="KW-0812">Transmembrane</keyword>
<dbReference type="RefSeq" id="WP_089328378.1">
    <property type="nucleotide sequence ID" value="NZ_FZOR01000025.1"/>
</dbReference>
<dbReference type="InterPro" id="IPR036097">
    <property type="entry name" value="HisK_dim/P_sf"/>
</dbReference>
<comment type="catalytic activity">
    <reaction evidence="1">
        <text>ATP + protein L-histidine = ADP + protein N-phospho-L-histidine.</text>
        <dbReference type="EC" id="2.7.13.3"/>
    </reaction>
</comment>
<dbReference type="CDD" id="cd00075">
    <property type="entry name" value="HATPase"/>
    <property type="match status" value="1"/>
</dbReference>
<dbReference type="InterPro" id="IPR050428">
    <property type="entry name" value="TCS_sensor_his_kinase"/>
</dbReference>
<evidence type="ECO:0000256" key="1">
    <source>
        <dbReference type="ARBA" id="ARBA00000085"/>
    </source>
</evidence>
<evidence type="ECO:0000256" key="2">
    <source>
        <dbReference type="ARBA" id="ARBA00004236"/>
    </source>
</evidence>
<feature type="domain" description="Histidine kinase" evidence="12">
    <location>
        <begin position="242"/>
        <end position="449"/>
    </location>
</feature>
<gene>
    <name evidence="14" type="ORF">SAMN05443665_102553</name>
</gene>